<dbReference type="Proteomes" id="UP000662931">
    <property type="component" value="Chromosome 2"/>
</dbReference>
<dbReference type="AlphaFoldDB" id="A0A875S4L1"/>
<protein>
    <recommendedName>
        <fullName evidence="2">DnaJ homologue subfamily C member 28 conserved domain-containing protein</fullName>
    </recommendedName>
</protein>
<feature type="region of interest" description="Disordered" evidence="1">
    <location>
        <begin position="1"/>
        <end position="92"/>
    </location>
</feature>
<dbReference type="GeneID" id="62195443"/>
<dbReference type="PANTHER" id="PTHR39394:SF1">
    <property type="entry name" value="DNAJ HOMOLOGUE SUBFAMILY C MEMBER 28 CONSERVED DOMAIN-CONTAINING PROTEIN"/>
    <property type="match status" value="1"/>
</dbReference>
<feature type="domain" description="DnaJ homologue subfamily C member 28 conserved" evidence="2">
    <location>
        <begin position="185"/>
        <end position="254"/>
    </location>
</feature>
<reference evidence="3" key="1">
    <citation type="submission" date="2020-10" db="EMBL/GenBank/DDBJ databases">
        <authorList>
            <person name="Roach M.J.R."/>
        </authorList>
    </citation>
    <scope>NUCLEOTIDE SEQUENCE</scope>
    <source>
        <strain evidence="3">CBS 1945</strain>
    </source>
</reference>
<dbReference type="RefSeq" id="XP_038778274.1">
    <property type="nucleotide sequence ID" value="XM_038922346.1"/>
</dbReference>
<dbReference type="Pfam" id="PF09350">
    <property type="entry name" value="DJC28_CD"/>
    <property type="match status" value="1"/>
</dbReference>
<evidence type="ECO:0000313" key="4">
    <source>
        <dbReference type="Proteomes" id="UP000662931"/>
    </source>
</evidence>
<keyword evidence="4" id="KW-1185">Reference proteome</keyword>
<proteinExistence type="predicted"/>
<dbReference type="KEGG" id="bnn:FOA43_002042"/>
<sequence>MGHLKGFVRKIHSGSKKKSASSSLNQRLQQLQEDAYLSNPRLGERLEEAIRNQPGNPSSEYQPENPSSGPEYQPASSISKLPSYADKQTREIATSRPWTGEISAYDISSRYKSESRDKPKKVNRQEKLHNAREDVLDYRLSKHEKKSREGDADDGWRQMYKERLLGPTMLVSDTFAGVDSGIKSLADQKIMEAQRRGDFKNIKRGKPLQKGYTNTNAFIDRTEYHLNRIMKEQEAIPPWIEKQRSTEVEIEHFRRQLDKAWTLRAVRLVEELFPGLDKEAVLNKMQEYASSGGVELRSKEWEDREKKTYLTFKVRKLNDSIRGYNLQAPLASQKLYLNEDNEVQDCYKRVNPRIVAEYKKIKMKSNGDDNAKGPQSERRWKPFCGALGRTKIPQRTNIPQMPVEPLSQMFWKLFKGDH</sequence>
<dbReference type="OrthoDB" id="1922282at2759"/>
<organism evidence="3 4">
    <name type="scientific">Eeniella nana</name>
    <name type="common">Yeast</name>
    <name type="synonym">Brettanomyces nanus</name>
    <dbReference type="NCBI Taxonomy" id="13502"/>
    <lineage>
        <taxon>Eukaryota</taxon>
        <taxon>Fungi</taxon>
        <taxon>Dikarya</taxon>
        <taxon>Ascomycota</taxon>
        <taxon>Saccharomycotina</taxon>
        <taxon>Pichiomycetes</taxon>
        <taxon>Pichiales</taxon>
        <taxon>Pichiaceae</taxon>
        <taxon>Brettanomyces</taxon>
    </lineage>
</organism>
<evidence type="ECO:0000256" key="1">
    <source>
        <dbReference type="SAM" id="MobiDB-lite"/>
    </source>
</evidence>
<dbReference type="PANTHER" id="PTHR39394">
    <property type="entry name" value="YALI0E31793P"/>
    <property type="match status" value="1"/>
</dbReference>
<feature type="compositionally biased region" description="Basic residues" evidence="1">
    <location>
        <begin position="1"/>
        <end position="19"/>
    </location>
</feature>
<evidence type="ECO:0000259" key="2">
    <source>
        <dbReference type="Pfam" id="PF09350"/>
    </source>
</evidence>
<evidence type="ECO:0000313" key="3">
    <source>
        <dbReference type="EMBL" id="QPG74709.1"/>
    </source>
</evidence>
<dbReference type="EMBL" id="CP064813">
    <property type="protein sequence ID" value="QPG74709.1"/>
    <property type="molecule type" value="Genomic_DNA"/>
</dbReference>
<name>A0A875S4L1_EENNA</name>
<feature type="compositionally biased region" description="Polar residues" evidence="1">
    <location>
        <begin position="53"/>
        <end position="80"/>
    </location>
</feature>
<accession>A0A875S4L1</accession>
<gene>
    <name evidence="3" type="ORF">FOA43_002042</name>
</gene>
<feature type="compositionally biased region" description="Low complexity" evidence="1">
    <location>
        <begin position="20"/>
        <end position="32"/>
    </location>
</feature>
<dbReference type="InterPro" id="IPR018961">
    <property type="entry name" value="DnaJ_homolog_subfam-C_membr-28"/>
</dbReference>